<sequence>MSSDTHHITSGACVTCKQNGVEVGQYRKQYLFNSFALSDIEAVIKVF</sequence>
<gene>
    <name evidence="1" type="ORF">I1A_001182</name>
</gene>
<dbReference type="Proteomes" id="UP000006045">
    <property type="component" value="Chromosome"/>
</dbReference>
<dbReference type="EMBL" id="CM001561">
    <property type="protein sequence ID" value="EJZ56871.1"/>
    <property type="molecule type" value="Genomic_DNA"/>
</dbReference>
<evidence type="ECO:0000313" key="2">
    <source>
        <dbReference type="Proteomes" id="UP000006045"/>
    </source>
</evidence>
<reference evidence="1 2" key="1">
    <citation type="submission" date="2012-08" db="EMBL/GenBank/DDBJ databases">
        <title>The genome of cave-isolated P. fluorescens strain R124 demonstrates phenotypic adaptation to the mineral environment.</title>
        <authorList>
            <person name="Barton M.D."/>
            <person name="Petronio M."/>
            <person name="Giarrizzo J.G."/>
            <person name="Bowling B.V."/>
            <person name="Barton H.A."/>
        </authorList>
    </citation>
    <scope>NUCLEOTIDE SEQUENCE [LARGE SCALE GENOMIC DNA]</scope>
    <source>
        <strain evidence="1 2">R124</strain>
    </source>
</reference>
<accession>A0A7U9CQS3</accession>
<evidence type="ECO:0000313" key="1">
    <source>
        <dbReference type="EMBL" id="EJZ56871.1"/>
    </source>
</evidence>
<proteinExistence type="predicted"/>
<dbReference type="AlphaFoldDB" id="A0A7U9CQS3"/>
<protein>
    <submittedName>
        <fullName evidence="1">Uncharacterized protein</fullName>
    </submittedName>
</protein>
<organism evidence="1 2">
    <name type="scientific">Pseudomonas fluorescens R124</name>
    <dbReference type="NCBI Taxonomy" id="743713"/>
    <lineage>
        <taxon>Bacteria</taxon>
        <taxon>Pseudomonadati</taxon>
        <taxon>Pseudomonadota</taxon>
        <taxon>Gammaproteobacteria</taxon>
        <taxon>Pseudomonadales</taxon>
        <taxon>Pseudomonadaceae</taxon>
        <taxon>Pseudomonas</taxon>
    </lineage>
</organism>
<name>A0A7U9CQS3_PSEFL</name>